<evidence type="ECO:0000256" key="2">
    <source>
        <dbReference type="PROSITE-ProRule" id="PRU10141"/>
    </source>
</evidence>
<evidence type="ECO:0000256" key="3">
    <source>
        <dbReference type="SAM" id="Phobius"/>
    </source>
</evidence>
<keyword evidence="3" id="KW-0812">Transmembrane</keyword>
<dbReference type="AlphaFoldDB" id="A0AAD5LRF7"/>
<feature type="transmembrane region" description="Helical" evidence="3">
    <location>
        <begin position="390"/>
        <end position="413"/>
    </location>
</feature>
<dbReference type="GO" id="GO:0004672">
    <property type="term" value="F:protein kinase activity"/>
    <property type="evidence" value="ECO:0007669"/>
    <property type="project" value="InterPro"/>
</dbReference>
<accession>A0AAD5LRF7</accession>
<keyword evidence="3" id="KW-0472">Membrane</keyword>
<dbReference type="SMART" id="SM00220">
    <property type="entry name" value="S_TKc"/>
    <property type="match status" value="1"/>
</dbReference>
<dbReference type="Gene3D" id="1.10.510.10">
    <property type="entry name" value="Transferase(Phosphotransferase) domain 1"/>
    <property type="match status" value="1"/>
</dbReference>
<evidence type="ECO:0000259" key="4">
    <source>
        <dbReference type="PROSITE" id="PS50011"/>
    </source>
</evidence>
<gene>
    <name evidence="5" type="ORF">P43SY_008304</name>
</gene>
<keyword evidence="6" id="KW-1185">Reference proteome</keyword>
<dbReference type="PANTHER" id="PTHR11909">
    <property type="entry name" value="CASEIN KINASE-RELATED"/>
    <property type="match status" value="1"/>
</dbReference>
<dbReference type="InterPro" id="IPR011009">
    <property type="entry name" value="Kinase-like_dom_sf"/>
</dbReference>
<comment type="caution">
    <text evidence="5">The sequence shown here is derived from an EMBL/GenBank/DDBJ whole genome shotgun (WGS) entry which is preliminary data.</text>
</comment>
<keyword evidence="2" id="KW-0067">ATP-binding</keyword>
<organism evidence="5 6">
    <name type="scientific">Pythium insidiosum</name>
    <name type="common">Pythiosis disease agent</name>
    <dbReference type="NCBI Taxonomy" id="114742"/>
    <lineage>
        <taxon>Eukaryota</taxon>
        <taxon>Sar</taxon>
        <taxon>Stramenopiles</taxon>
        <taxon>Oomycota</taxon>
        <taxon>Peronosporomycetes</taxon>
        <taxon>Pythiales</taxon>
        <taxon>Pythiaceae</taxon>
        <taxon>Pythium</taxon>
    </lineage>
</organism>
<keyword evidence="2" id="KW-0547">Nucleotide-binding</keyword>
<feature type="domain" description="Protein kinase" evidence="4">
    <location>
        <begin position="16"/>
        <end position="340"/>
    </location>
</feature>
<dbReference type="InterPro" id="IPR017441">
    <property type="entry name" value="Protein_kinase_ATP_BS"/>
</dbReference>
<dbReference type="InterPro" id="IPR050235">
    <property type="entry name" value="CK1_Ser-Thr_kinase"/>
</dbReference>
<dbReference type="PROSITE" id="PS50011">
    <property type="entry name" value="PROTEIN_KINASE_DOM"/>
    <property type="match status" value="1"/>
</dbReference>
<dbReference type="Pfam" id="PF00069">
    <property type="entry name" value="Pkinase"/>
    <property type="match status" value="1"/>
</dbReference>
<reference evidence="5" key="1">
    <citation type="submission" date="2021-12" db="EMBL/GenBank/DDBJ databases">
        <title>Prjna785345.</title>
        <authorList>
            <person name="Rujirawat T."/>
            <person name="Krajaejun T."/>
        </authorList>
    </citation>
    <scope>NUCLEOTIDE SEQUENCE</scope>
    <source>
        <strain evidence="5">Pi057C3</strain>
    </source>
</reference>
<evidence type="ECO:0000256" key="1">
    <source>
        <dbReference type="ARBA" id="ARBA00023860"/>
    </source>
</evidence>
<protein>
    <recommendedName>
        <fullName evidence="1">Casein kinase I</fullName>
    </recommendedName>
</protein>
<dbReference type="SUPFAM" id="SSF56112">
    <property type="entry name" value="Protein kinase-like (PK-like)"/>
    <property type="match status" value="1"/>
</dbReference>
<dbReference type="GO" id="GO:0005524">
    <property type="term" value="F:ATP binding"/>
    <property type="evidence" value="ECO:0007669"/>
    <property type="project" value="UniProtKB-UniRule"/>
</dbReference>
<dbReference type="Proteomes" id="UP001209570">
    <property type="component" value="Unassembled WGS sequence"/>
</dbReference>
<sequence length="419" mass="47176">MEKNILLAGEVVANKWKVVEKIGEGTFSQIYSAYSVDNDERVAIKVEAPSSLKPVLEWESTILKSLQKCPHVCRYYYHGKHAESTVLVMELLGESMSMLRVSPESIHGVPIGRCVGVGMQMLDCIEAFHRHGYVHRDIKASNFAMSAGKPGTQTMSRRYLLIDFGLSRQHVSDGKVVPARSVAEFRGTSMYASLSAHRRQELGPKDDLWSWFYLVLDFMRGELPWALDAQQKNRQTVFSLKEYYTEKHPGLLVEGLPGGSHLLAMIKYLQSLSYEDAPDYSVLRERLKRIAAGTSDEDTIELWDALGSDRDRALQWSQRTSDALKRNAEHNVLETLHSVAKKYNTFFDCEGLTPDEHMSVQEVVFELEDKLQSAARSLAPPPIQSFTTRFFFLALTLAISFPFSISISISLTASLQSPA</sequence>
<dbReference type="InterPro" id="IPR000719">
    <property type="entry name" value="Prot_kinase_dom"/>
</dbReference>
<evidence type="ECO:0000313" key="6">
    <source>
        <dbReference type="Proteomes" id="UP001209570"/>
    </source>
</evidence>
<feature type="binding site" evidence="2">
    <location>
        <position position="45"/>
    </location>
    <ligand>
        <name>ATP</name>
        <dbReference type="ChEBI" id="CHEBI:30616"/>
    </ligand>
</feature>
<dbReference type="PROSITE" id="PS00107">
    <property type="entry name" value="PROTEIN_KINASE_ATP"/>
    <property type="match status" value="1"/>
</dbReference>
<name>A0AAD5LRF7_PYTIN</name>
<evidence type="ECO:0000313" key="5">
    <source>
        <dbReference type="EMBL" id="KAJ0407843.1"/>
    </source>
</evidence>
<proteinExistence type="predicted"/>
<keyword evidence="3" id="KW-1133">Transmembrane helix</keyword>
<dbReference type="EMBL" id="JAKCXM010000017">
    <property type="protein sequence ID" value="KAJ0407843.1"/>
    <property type="molecule type" value="Genomic_DNA"/>
</dbReference>